<dbReference type="OrthoDB" id="241967at2"/>
<feature type="transmembrane region" description="Helical" evidence="6">
    <location>
        <begin position="365"/>
        <end position="384"/>
    </location>
</feature>
<dbReference type="Proteomes" id="UP000185657">
    <property type="component" value="Unassembled WGS sequence"/>
</dbReference>
<dbReference type="Pfam" id="PF12704">
    <property type="entry name" value="MacB_PCD"/>
    <property type="match status" value="1"/>
</dbReference>
<dbReference type="InterPro" id="IPR050250">
    <property type="entry name" value="Macrolide_Exporter_MacB"/>
</dbReference>
<evidence type="ECO:0000256" key="5">
    <source>
        <dbReference type="ARBA" id="ARBA00023136"/>
    </source>
</evidence>
<proteinExistence type="predicted"/>
<keyword evidence="11" id="KW-1185">Reference proteome</keyword>
<dbReference type="PANTHER" id="PTHR30572">
    <property type="entry name" value="MEMBRANE COMPONENT OF TRANSPORTER-RELATED"/>
    <property type="match status" value="1"/>
</dbReference>
<evidence type="ECO:0008006" key="13">
    <source>
        <dbReference type="Google" id="ProtNLM"/>
    </source>
</evidence>
<dbReference type="GO" id="GO:0005886">
    <property type="term" value="C:plasma membrane"/>
    <property type="evidence" value="ECO:0007669"/>
    <property type="project" value="UniProtKB-SubCell"/>
</dbReference>
<gene>
    <name evidence="9" type="ORF">LPB072_03860</name>
    <name evidence="10" type="ORF">LPB72_14105</name>
</gene>
<keyword evidence="3 6" id="KW-0812">Transmembrane</keyword>
<dbReference type="InterPro" id="IPR003838">
    <property type="entry name" value="ABC3_permease_C"/>
</dbReference>
<evidence type="ECO:0000256" key="3">
    <source>
        <dbReference type="ARBA" id="ARBA00022692"/>
    </source>
</evidence>
<protein>
    <recommendedName>
        <fullName evidence="13">ABC3 transporter permease protein domain-containing protein</fullName>
    </recommendedName>
</protein>
<reference evidence="9 12" key="2">
    <citation type="submission" date="2016-10" db="EMBL/GenBank/DDBJ databases">
        <title>Hydorgenophaga sp. LPB0072 isolated from gastropod.</title>
        <authorList>
            <person name="Kim E."/>
            <person name="Yi H."/>
        </authorList>
    </citation>
    <scope>NUCLEOTIDE SEQUENCE [LARGE SCALE GENOMIC DNA]</scope>
    <source>
        <strain evidence="9 12">LPB0072</strain>
    </source>
</reference>
<evidence type="ECO:0000313" key="9">
    <source>
        <dbReference type="EMBL" id="AOW12116.1"/>
    </source>
</evidence>
<keyword evidence="5 6" id="KW-0472">Membrane</keyword>
<organism evidence="9 12">
    <name type="scientific">Hydrogenophaga crassostreae</name>
    <dbReference type="NCBI Taxonomy" id="1763535"/>
    <lineage>
        <taxon>Bacteria</taxon>
        <taxon>Pseudomonadati</taxon>
        <taxon>Pseudomonadota</taxon>
        <taxon>Betaproteobacteria</taxon>
        <taxon>Burkholderiales</taxon>
        <taxon>Comamonadaceae</taxon>
        <taxon>Hydrogenophaga</taxon>
    </lineage>
</organism>
<feature type="transmembrane region" description="Helical" evidence="6">
    <location>
        <begin position="269"/>
        <end position="287"/>
    </location>
</feature>
<evidence type="ECO:0000256" key="6">
    <source>
        <dbReference type="SAM" id="Phobius"/>
    </source>
</evidence>
<evidence type="ECO:0000313" key="11">
    <source>
        <dbReference type="Proteomes" id="UP000185657"/>
    </source>
</evidence>
<dbReference type="STRING" id="1763535.LPB072_03860"/>
<dbReference type="Pfam" id="PF02687">
    <property type="entry name" value="FtsX"/>
    <property type="match status" value="1"/>
</dbReference>
<evidence type="ECO:0000256" key="2">
    <source>
        <dbReference type="ARBA" id="ARBA00022475"/>
    </source>
</evidence>
<feature type="domain" description="MacB-like periplasmic core" evidence="8">
    <location>
        <begin position="29"/>
        <end position="240"/>
    </location>
</feature>
<feature type="transmembrane region" description="Helical" evidence="6">
    <location>
        <begin position="322"/>
        <end position="344"/>
    </location>
</feature>
<accession>A0A162VWS4</accession>
<evidence type="ECO:0000256" key="1">
    <source>
        <dbReference type="ARBA" id="ARBA00004651"/>
    </source>
</evidence>
<feature type="transmembrane region" description="Helical" evidence="6">
    <location>
        <begin position="23"/>
        <end position="46"/>
    </location>
</feature>
<dbReference type="EMBL" id="LVWD01000026">
    <property type="protein sequence ID" value="OAD41061.1"/>
    <property type="molecule type" value="Genomic_DNA"/>
</dbReference>
<evidence type="ECO:0000259" key="7">
    <source>
        <dbReference type="Pfam" id="PF02687"/>
    </source>
</evidence>
<comment type="subcellular location">
    <subcellularLocation>
        <location evidence="1">Cell membrane</location>
        <topology evidence="1">Multi-pass membrane protein</topology>
    </subcellularLocation>
</comment>
<sequence>MSSHIKQTLVMIRANLLSLPRRLAISLSMVLSVALVVCVLAGFLSMAKGFEMALRSAGSPSVAVILGGGTNQEMGSEIPASVIRTLGATRGDIGTVRNALGALVSSREFVVPVEINAGKGDSGGADRTVALRGMDTAGPSIREGITLSQGRHFSPGTHEIVVGDRLASEWALSVGDKVRLGTVEWTVAGQFSAHGSAFESEIWANLDAVQSAFDRQGQVQSLRLRLSDPSSLQRLQDMVSTITATPLLAISEADLYASQSGRVASLIRLFGWPIALLMAIGATAGALNTMMSALSDRAVEIATVRALGFSRLSTFLATWAEAALLAGAGTGLGLVASWFAFNGWQASTLGANNASMAFQLTVTKDVLLSAGWLGMAIGLFGGAFPATAATRLPITVALRARG</sequence>
<dbReference type="InterPro" id="IPR025857">
    <property type="entry name" value="MacB_PCD"/>
</dbReference>
<dbReference type="GO" id="GO:0022857">
    <property type="term" value="F:transmembrane transporter activity"/>
    <property type="evidence" value="ECO:0007669"/>
    <property type="project" value="TreeGrafter"/>
</dbReference>
<dbReference type="EMBL" id="CP017476">
    <property type="protein sequence ID" value="AOW12116.1"/>
    <property type="molecule type" value="Genomic_DNA"/>
</dbReference>
<dbReference type="PANTHER" id="PTHR30572:SF15">
    <property type="entry name" value="ABC TRANSPORTER PERMEASE"/>
    <property type="match status" value="1"/>
</dbReference>
<name>A0A162VWS4_9BURK</name>
<keyword evidence="2" id="KW-1003">Cell membrane</keyword>
<evidence type="ECO:0000313" key="10">
    <source>
        <dbReference type="EMBL" id="OAD41061.1"/>
    </source>
</evidence>
<evidence type="ECO:0000313" key="12">
    <source>
        <dbReference type="Proteomes" id="UP000185680"/>
    </source>
</evidence>
<reference evidence="10 11" key="1">
    <citation type="submission" date="2016-02" db="EMBL/GenBank/DDBJ databases">
        <title>Draft genome sequence of Hydrogenophaga sp. LPB0072.</title>
        <authorList>
            <person name="Shin S.-K."/>
            <person name="Yi H."/>
        </authorList>
    </citation>
    <scope>NUCLEOTIDE SEQUENCE [LARGE SCALE GENOMIC DNA]</scope>
    <source>
        <strain evidence="10 11">LPB0072</strain>
    </source>
</reference>
<dbReference type="KEGG" id="hyl:LPB072_03860"/>
<keyword evidence="4 6" id="KW-1133">Transmembrane helix</keyword>
<evidence type="ECO:0000256" key="4">
    <source>
        <dbReference type="ARBA" id="ARBA00022989"/>
    </source>
</evidence>
<dbReference type="RefSeq" id="WP_066091839.1">
    <property type="nucleotide sequence ID" value="NZ_CP017476.1"/>
</dbReference>
<dbReference type="Proteomes" id="UP000185680">
    <property type="component" value="Chromosome"/>
</dbReference>
<feature type="domain" description="ABC3 transporter permease C-terminal" evidence="7">
    <location>
        <begin position="274"/>
        <end position="393"/>
    </location>
</feature>
<dbReference type="AlphaFoldDB" id="A0A162VWS4"/>
<evidence type="ECO:0000259" key="8">
    <source>
        <dbReference type="Pfam" id="PF12704"/>
    </source>
</evidence>